<feature type="domain" description="YiaAB two helix" evidence="2">
    <location>
        <begin position="12"/>
        <end position="64"/>
    </location>
</feature>
<proteinExistence type="predicted"/>
<dbReference type="InterPro" id="IPR008024">
    <property type="entry name" value="YiaAB"/>
</dbReference>
<comment type="caution">
    <text evidence="3">The sequence shown here is derived from an EMBL/GenBank/DDBJ whole genome shotgun (WGS) entry which is preliminary data.</text>
</comment>
<keyword evidence="1" id="KW-0812">Transmembrane</keyword>
<dbReference type="AlphaFoldDB" id="A0A9Q3M8U8"/>
<evidence type="ECO:0000259" key="2">
    <source>
        <dbReference type="Pfam" id="PF05360"/>
    </source>
</evidence>
<dbReference type="GO" id="GO:0005886">
    <property type="term" value="C:plasma membrane"/>
    <property type="evidence" value="ECO:0007669"/>
    <property type="project" value="TreeGrafter"/>
</dbReference>
<dbReference type="GO" id="GO:0006974">
    <property type="term" value="P:DNA damage response"/>
    <property type="evidence" value="ECO:0007669"/>
    <property type="project" value="TreeGrafter"/>
</dbReference>
<keyword evidence="1" id="KW-0472">Membrane</keyword>
<dbReference type="RefSeq" id="WP_207240888.1">
    <property type="nucleotide sequence ID" value="NZ_CP071454.1"/>
</dbReference>
<evidence type="ECO:0000313" key="4">
    <source>
        <dbReference type="Proteomes" id="UP000749740"/>
    </source>
</evidence>
<evidence type="ECO:0000313" key="3">
    <source>
        <dbReference type="EMBL" id="MBX5022437.1"/>
    </source>
</evidence>
<dbReference type="GeneID" id="66140726"/>
<reference evidence="3" key="1">
    <citation type="submission" date="2020-04" db="EMBL/GenBank/DDBJ databases">
        <title>Global-level population genomics: horizontal gene transfer, symbiosis and evolution in Rhizobia.</title>
        <authorList>
            <person name="Gai Y."/>
        </authorList>
    </citation>
    <scope>NUCLEOTIDE SEQUENCE</scope>
    <source>
        <strain evidence="3">BLR57</strain>
    </source>
</reference>
<dbReference type="PANTHER" id="PTHR37290">
    <property type="entry name" value="INNER MEMBRANE PROTEIN YIAA-RELATED"/>
    <property type="match status" value="1"/>
</dbReference>
<dbReference type="PANTHER" id="PTHR37290:SF1">
    <property type="entry name" value="INNER MEMBRANE PROTEIN YIAA"/>
    <property type="match status" value="1"/>
</dbReference>
<accession>A0A9Q3M8U8</accession>
<name>A0A9Q3M8U8_9HYPH</name>
<organism evidence="3 4">
    <name type="scientific">Rhizobium lentis</name>
    <dbReference type="NCBI Taxonomy" id="1138194"/>
    <lineage>
        <taxon>Bacteria</taxon>
        <taxon>Pseudomonadati</taxon>
        <taxon>Pseudomonadota</taxon>
        <taxon>Alphaproteobacteria</taxon>
        <taxon>Hyphomicrobiales</taxon>
        <taxon>Rhizobiaceae</taxon>
        <taxon>Rhizobium/Agrobacterium group</taxon>
        <taxon>Rhizobium</taxon>
    </lineage>
</organism>
<dbReference type="EMBL" id="JABDYC010000002">
    <property type="protein sequence ID" value="MBX5022437.1"/>
    <property type="molecule type" value="Genomic_DNA"/>
</dbReference>
<dbReference type="Pfam" id="PF05360">
    <property type="entry name" value="YiaAB"/>
    <property type="match status" value="1"/>
</dbReference>
<protein>
    <recommendedName>
        <fullName evidence="2">YiaAB two helix domain-containing protein</fullName>
    </recommendedName>
</protein>
<keyword evidence="1" id="KW-1133">Transmembrane helix</keyword>
<gene>
    <name evidence="3" type="ORF">HJB63_07580</name>
</gene>
<feature type="transmembrane region" description="Helical" evidence="1">
    <location>
        <begin position="12"/>
        <end position="32"/>
    </location>
</feature>
<evidence type="ECO:0000256" key="1">
    <source>
        <dbReference type="SAM" id="Phobius"/>
    </source>
</evidence>
<sequence length="95" mass="10750">MNDSFQKHSASWVSFSYISFGAAAFMLALGLYMMPLDLWGKGYLAMGILMLVQTTVNITKTLRDNAESEKLIRKVEDARTEKLLVKFNRNGEDLP</sequence>
<dbReference type="InterPro" id="IPR038972">
    <property type="entry name" value="YiaA-like"/>
</dbReference>
<dbReference type="Proteomes" id="UP000749740">
    <property type="component" value="Unassembled WGS sequence"/>
</dbReference>